<name>A0ABN1RYX7_9ACTN</name>
<dbReference type="Gene3D" id="3.20.170.30">
    <property type="match status" value="1"/>
</dbReference>
<dbReference type="InterPro" id="IPR022928">
    <property type="entry name" value="RNA_2'-PTrans_KptA"/>
</dbReference>
<organism evidence="6 7">
    <name type="scientific">Actinocorallia libanotica</name>
    <dbReference type="NCBI Taxonomy" id="46162"/>
    <lineage>
        <taxon>Bacteria</taxon>
        <taxon>Bacillati</taxon>
        <taxon>Actinomycetota</taxon>
        <taxon>Actinomycetes</taxon>
        <taxon>Streptosporangiales</taxon>
        <taxon>Thermomonosporaceae</taxon>
        <taxon>Actinocorallia</taxon>
    </lineage>
</organism>
<dbReference type="Proteomes" id="UP001500665">
    <property type="component" value="Unassembled WGS sequence"/>
</dbReference>
<gene>
    <name evidence="5" type="primary">kptA</name>
    <name evidence="6" type="ORF">GCM10009550_72840</name>
</gene>
<evidence type="ECO:0000313" key="7">
    <source>
        <dbReference type="Proteomes" id="UP001500665"/>
    </source>
</evidence>
<evidence type="ECO:0000256" key="2">
    <source>
        <dbReference type="ARBA" id="ARBA00022679"/>
    </source>
</evidence>
<dbReference type="PANTHER" id="PTHR12684:SF2">
    <property type="entry name" value="TRNA 2'-PHOSPHOTRANSFERASE 1"/>
    <property type="match status" value="1"/>
</dbReference>
<evidence type="ECO:0000256" key="4">
    <source>
        <dbReference type="ARBA" id="ARBA00025212"/>
    </source>
</evidence>
<evidence type="ECO:0000313" key="6">
    <source>
        <dbReference type="EMBL" id="GAA0968071.1"/>
    </source>
</evidence>
<comment type="caution">
    <text evidence="6">The sequence shown here is derived from an EMBL/GenBank/DDBJ whole genome shotgun (WGS) entry which is preliminary data.</text>
</comment>
<evidence type="ECO:0000256" key="3">
    <source>
        <dbReference type="ARBA" id="ARBA00023027"/>
    </source>
</evidence>
<keyword evidence="2 5" id="KW-0808">Transferase</keyword>
<dbReference type="InterPro" id="IPR002745">
    <property type="entry name" value="Ptrans_KptA/Tpt1"/>
</dbReference>
<proteinExistence type="inferred from homology"/>
<evidence type="ECO:0000256" key="5">
    <source>
        <dbReference type="HAMAP-Rule" id="MF_00299"/>
    </source>
</evidence>
<keyword evidence="7" id="KW-1185">Reference proteome</keyword>
<keyword evidence="3 5" id="KW-0520">NAD</keyword>
<comment type="function">
    <text evidence="4 5">Removes the 2'-phosphate from RNA via an intermediate in which the phosphate is ADP-ribosylated by NAD followed by a presumed transesterification to release the RNA and generate ADP-ribose 1''-2''-cyclic phosphate (APPR&gt;P). May function as an ADP-ribosylase.</text>
</comment>
<dbReference type="SUPFAM" id="SSF56399">
    <property type="entry name" value="ADP-ribosylation"/>
    <property type="match status" value="1"/>
</dbReference>
<dbReference type="RefSeq" id="WP_344246888.1">
    <property type="nucleotide sequence ID" value="NZ_BAAAHH010000054.1"/>
</dbReference>
<reference evidence="6 7" key="1">
    <citation type="journal article" date="2019" name="Int. J. Syst. Evol. Microbiol.">
        <title>The Global Catalogue of Microorganisms (GCM) 10K type strain sequencing project: providing services to taxonomists for standard genome sequencing and annotation.</title>
        <authorList>
            <consortium name="The Broad Institute Genomics Platform"/>
            <consortium name="The Broad Institute Genome Sequencing Center for Infectious Disease"/>
            <person name="Wu L."/>
            <person name="Ma J."/>
        </authorList>
    </citation>
    <scope>NUCLEOTIDE SEQUENCE [LARGE SCALE GENOMIC DNA]</scope>
    <source>
        <strain evidence="6 7">JCM 10696</strain>
    </source>
</reference>
<dbReference type="EC" id="2.7.1.-" evidence="5"/>
<dbReference type="PANTHER" id="PTHR12684">
    <property type="entry name" value="PUTATIVE PHOSPHOTRANSFERASE"/>
    <property type="match status" value="1"/>
</dbReference>
<sequence length="192" mass="20996">MDQKRRVRVSKYLARHLRHQPERLGIVLDPAGWTDVAALLAACRAHGLPLTPEELREVVETNDKQRFAFSEDGLRLRASQGHTVEVDLDLPAASPPPVLYHGTVSRALPFILREGLRPMARHDVHLSPDPETARKVGSRRGSPVVLTVDAAAMAADGHAFRVTPNGVWLTPAVPPAYLTFPAPTVPTADPRP</sequence>
<dbReference type="InterPro" id="IPR042080">
    <property type="entry name" value="RNA_2'-PTrans_N"/>
</dbReference>
<comment type="similarity">
    <text evidence="1 5">Belongs to the KptA/TPT1 family.</text>
</comment>
<dbReference type="HAMAP" id="MF_00299">
    <property type="entry name" value="KptA"/>
    <property type="match status" value="1"/>
</dbReference>
<dbReference type="InterPro" id="IPR042081">
    <property type="entry name" value="RNA_2'-PTrans_C"/>
</dbReference>
<evidence type="ECO:0000256" key="1">
    <source>
        <dbReference type="ARBA" id="ARBA00009836"/>
    </source>
</evidence>
<dbReference type="Gene3D" id="1.10.10.970">
    <property type="entry name" value="RNA 2'-phosphotransferase, Tpt1/KptA family, N-terminal domain"/>
    <property type="match status" value="1"/>
</dbReference>
<dbReference type="NCBIfam" id="NF002014">
    <property type="entry name" value="PRK00819.1-4"/>
    <property type="match status" value="1"/>
</dbReference>
<protein>
    <recommendedName>
        <fullName evidence="5">Probable RNA 2'-phosphotransferase</fullName>
        <ecNumber evidence="5">2.7.1.-</ecNumber>
    </recommendedName>
</protein>
<accession>A0ABN1RYX7</accession>
<dbReference type="Pfam" id="PF01885">
    <property type="entry name" value="PTS_2-RNA"/>
    <property type="match status" value="1"/>
</dbReference>
<dbReference type="EMBL" id="BAAAHH010000054">
    <property type="protein sequence ID" value="GAA0968071.1"/>
    <property type="molecule type" value="Genomic_DNA"/>
</dbReference>